<dbReference type="GO" id="GO:0004930">
    <property type="term" value="F:G protein-coupled receptor activity"/>
    <property type="evidence" value="ECO:0007669"/>
    <property type="project" value="InterPro"/>
</dbReference>
<keyword evidence="4 6" id="KW-0472">Membrane</keyword>
<name>A0A8S1HVX7_9PELO</name>
<dbReference type="PANTHER" id="PTHR31582">
    <property type="entry name" value="SERPENTINE RECEPTOR, CLASS A (ALPHA)-RELATED-RELATED"/>
    <property type="match status" value="1"/>
</dbReference>
<feature type="transmembrane region" description="Helical" evidence="6">
    <location>
        <begin position="276"/>
        <end position="301"/>
    </location>
</feature>
<comment type="caution">
    <text evidence="7">The sequence shown here is derived from an EMBL/GenBank/DDBJ whole genome shotgun (WGS) entry which is preliminary data.</text>
</comment>
<dbReference type="EMBL" id="CAJGYM010000088">
    <property type="protein sequence ID" value="CAD6197230.1"/>
    <property type="molecule type" value="Genomic_DNA"/>
</dbReference>
<evidence type="ECO:0000256" key="2">
    <source>
        <dbReference type="ARBA" id="ARBA00022692"/>
    </source>
</evidence>
<dbReference type="GO" id="GO:0007606">
    <property type="term" value="P:sensory perception of chemical stimulus"/>
    <property type="evidence" value="ECO:0007669"/>
    <property type="project" value="InterPro"/>
</dbReference>
<dbReference type="OrthoDB" id="5801916at2759"/>
<gene>
    <name evidence="7" type="ORF">CAUJ_LOCUS13139</name>
</gene>
<evidence type="ECO:0000256" key="4">
    <source>
        <dbReference type="ARBA" id="ARBA00023136"/>
    </source>
</evidence>
<keyword evidence="8" id="KW-1185">Reference proteome</keyword>
<dbReference type="Pfam" id="PF02117">
    <property type="entry name" value="7TM_GPCR_Sra"/>
    <property type="match status" value="1"/>
</dbReference>
<feature type="transmembrane region" description="Helical" evidence="6">
    <location>
        <begin position="233"/>
        <end position="256"/>
    </location>
</feature>
<comment type="similarity">
    <text evidence="5">Belongs to the nematode receptor-like protein sra family.</text>
</comment>
<evidence type="ECO:0000256" key="1">
    <source>
        <dbReference type="ARBA" id="ARBA00004141"/>
    </source>
</evidence>
<feature type="transmembrane region" description="Helical" evidence="6">
    <location>
        <begin position="27"/>
        <end position="48"/>
    </location>
</feature>
<feature type="transmembrane region" description="Helical" evidence="6">
    <location>
        <begin position="190"/>
        <end position="212"/>
    </location>
</feature>
<dbReference type="GO" id="GO:0016020">
    <property type="term" value="C:membrane"/>
    <property type="evidence" value="ECO:0007669"/>
    <property type="project" value="UniProtKB-SubCell"/>
</dbReference>
<dbReference type="InterPro" id="IPR000344">
    <property type="entry name" value="7TM_GPCR_serpentine_rcpt_Sra"/>
</dbReference>
<protein>
    <submittedName>
        <fullName evidence="7">Uncharacterized protein</fullName>
    </submittedName>
</protein>
<evidence type="ECO:0000256" key="3">
    <source>
        <dbReference type="ARBA" id="ARBA00022989"/>
    </source>
</evidence>
<proteinExistence type="inferred from homology"/>
<sequence length="331" mass="37461">MSLNHEDCASPELVEALISTSQRANHVLNFVLTFATVFLTIIAIKVLVYHSIFHNTTRILLFTGLFYANLHEICKSFGRGKTLNRSLTYGNYPCRILISSYDCRYETHVIVGSIAGMVLTECALTLDRVIATFMPNFHSAFVNAAGVVLTVVVGILSVLIPVTVLWNEPYVGDVPQCTQPPVSSFERINFLLQLYTFINVFNLIVNAAIIFVNRRQELSTRYVLAGRYRSYETLITSQAICCICISQFLALGFYSGSVLYLRLIKKEIGLSLFNRFVVWLYVVPYASVSLPLLIVLSVSMVGRHRRSVIKAITHKKETQEQHMRSLKKMWN</sequence>
<keyword evidence="2 6" id="KW-0812">Transmembrane</keyword>
<reference evidence="7" key="1">
    <citation type="submission" date="2020-10" db="EMBL/GenBank/DDBJ databases">
        <authorList>
            <person name="Kikuchi T."/>
        </authorList>
    </citation>
    <scope>NUCLEOTIDE SEQUENCE</scope>
    <source>
        <strain evidence="7">NKZ352</strain>
    </source>
</reference>
<dbReference type="Proteomes" id="UP000835052">
    <property type="component" value="Unassembled WGS sequence"/>
</dbReference>
<feature type="transmembrane region" description="Helical" evidence="6">
    <location>
        <begin position="140"/>
        <end position="166"/>
    </location>
</feature>
<evidence type="ECO:0000313" key="7">
    <source>
        <dbReference type="EMBL" id="CAD6197230.1"/>
    </source>
</evidence>
<organism evidence="7 8">
    <name type="scientific">Caenorhabditis auriculariae</name>
    <dbReference type="NCBI Taxonomy" id="2777116"/>
    <lineage>
        <taxon>Eukaryota</taxon>
        <taxon>Metazoa</taxon>
        <taxon>Ecdysozoa</taxon>
        <taxon>Nematoda</taxon>
        <taxon>Chromadorea</taxon>
        <taxon>Rhabditida</taxon>
        <taxon>Rhabditina</taxon>
        <taxon>Rhabditomorpha</taxon>
        <taxon>Rhabditoidea</taxon>
        <taxon>Rhabditidae</taxon>
        <taxon>Peloderinae</taxon>
        <taxon>Caenorhabditis</taxon>
    </lineage>
</organism>
<dbReference type="AlphaFoldDB" id="A0A8S1HVX7"/>
<evidence type="ECO:0000256" key="5">
    <source>
        <dbReference type="ARBA" id="ARBA00037994"/>
    </source>
</evidence>
<dbReference type="PANTHER" id="PTHR31582:SF1">
    <property type="entry name" value="SERPENTINE RECEPTOR CLASS ALPHA-28-RELATED"/>
    <property type="match status" value="1"/>
</dbReference>
<dbReference type="PRINTS" id="PR00697">
    <property type="entry name" value="TMPROTEINSRA"/>
</dbReference>
<evidence type="ECO:0000313" key="8">
    <source>
        <dbReference type="Proteomes" id="UP000835052"/>
    </source>
</evidence>
<comment type="subcellular location">
    <subcellularLocation>
        <location evidence="1">Membrane</location>
        <topology evidence="1">Multi-pass membrane protein</topology>
    </subcellularLocation>
</comment>
<accession>A0A8S1HVX7</accession>
<evidence type="ECO:0000256" key="6">
    <source>
        <dbReference type="SAM" id="Phobius"/>
    </source>
</evidence>
<keyword evidence="3 6" id="KW-1133">Transmembrane helix</keyword>